<reference evidence="2 3" key="1">
    <citation type="submission" date="2016-11" db="EMBL/GenBank/DDBJ databases">
        <authorList>
            <person name="Jaros S."/>
            <person name="Januszkiewicz K."/>
            <person name="Wedrychowicz H."/>
        </authorList>
    </citation>
    <scope>NUCLEOTIDE SEQUENCE [LARGE SCALE GENOMIC DNA]</scope>
    <source>
        <strain evidence="2">NVI 5450</strain>
    </source>
</reference>
<dbReference type="OrthoDB" id="9811746at2"/>
<dbReference type="Pfam" id="PF08937">
    <property type="entry name" value="ThsB_TIR"/>
    <property type="match status" value="1"/>
</dbReference>
<sequence length="142" mass="16352">MKRIFISHNHRNSDAIERIKSLNTNPNNNLNFKDKSLSGPILNEYDHVIRRPPSDTAANPVKKEIKRLLHESDKLLVLVGPDSHCSMWVDWEIKAFTSIYGSAKNILLMATQNDTRTTAPESARHLTVHAWDTKRLIEWAKR</sequence>
<protein>
    <recommendedName>
        <fullName evidence="1">Thoeris protein ThsB TIR-like domain-containing protein</fullName>
    </recommendedName>
</protein>
<dbReference type="AlphaFoldDB" id="A0A1L0CLF1"/>
<dbReference type="RefSeq" id="WP_075496906.1">
    <property type="nucleotide sequence ID" value="NZ_CAWRBC010000079.1"/>
</dbReference>
<dbReference type="Proteomes" id="UP000183794">
    <property type="component" value="Unassembled WGS sequence"/>
</dbReference>
<dbReference type="InterPro" id="IPR015032">
    <property type="entry name" value="ThsB__TIR-like_domain"/>
</dbReference>
<evidence type="ECO:0000313" key="3">
    <source>
        <dbReference type="Proteomes" id="UP000183794"/>
    </source>
</evidence>
<organism evidence="2 3">
    <name type="scientific">Moritella viscosa</name>
    <dbReference type="NCBI Taxonomy" id="80854"/>
    <lineage>
        <taxon>Bacteria</taxon>
        <taxon>Pseudomonadati</taxon>
        <taxon>Pseudomonadota</taxon>
        <taxon>Gammaproteobacteria</taxon>
        <taxon>Alteromonadales</taxon>
        <taxon>Moritellaceae</taxon>
        <taxon>Moritella</taxon>
    </lineage>
</organism>
<gene>
    <name evidence="2" type="ORF">NVI5450_4658</name>
</gene>
<dbReference type="Gene3D" id="3.40.50.10140">
    <property type="entry name" value="Toll/interleukin-1 receptor homology (TIR) domain"/>
    <property type="match status" value="1"/>
</dbReference>
<name>A0A1L0CLF1_9GAMM</name>
<dbReference type="InterPro" id="IPR035897">
    <property type="entry name" value="Toll_tir_struct_dom_sf"/>
</dbReference>
<evidence type="ECO:0000313" key="2">
    <source>
        <dbReference type="EMBL" id="SGZ18521.1"/>
    </source>
</evidence>
<proteinExistence type="predicted"/>
<feature type="domain" description="Thoeris protein ThsB TIR-like" evidence="1">
    <location>
        <begin position="5"/>
        <end position="114"/>
    </location>
</feature>
<evidence type="ECO:0000259" key="1">
    <source>
        <dbReference type="Pfam" id="PF08937"/>
    </source>
</evidence>
<accession>A0A1L0CLF1</accession>
<dbReference type="EMBL" id="FPLD01000135">
    <property type="protein sequence ID" value="SGZ18521.1"/>
    <property type="molecule type" value="Genomic_DNA"/>
</dbReference>